<name>A0A451ARR0_9GAMM</name>
<gene>
    <name evidence="1" type="ORF">BECKUNK1418G_GA0071005_12602</name>
    <name evidence="2" type="ORF">BECKUNK1418H_GA0071006_12472</name>
</gene>
<organism evidence="1">
    <name type="scientific">Candidatus Kentrum sp. UNK</name>
    <dbReference type="NCBI Taxonomy" id="2126344"/>
    <lineage>
        <taxon>Bacteria</taxon>
        <taxon>Pseudomonadati</taxon>
        <taxon>Pseudomonadota</taxon>
        <taxon>Gammaproteobacteria</taxon>
        <taxon>Candidatus Kentrum</taxon>
    </lineage>
</organism>
<protein>
    <submittedName>
        <fullName evidence="1">Uncharacterized protein</fullName>
    </submittedName>
</protein>
<evidence type="ECO:0000313" key="2">
    <source>
        <dbReference type="EMBL" id="VFK73672.1"/>
    </source>
</evidence>
<proteinExistence type="predicted"/>
<accession>A0A451ARR0</accession>
<sequence>MQISQNLYFLVTVQLFCQIAPKGYFISRSAVQMEQVLQNTNFALPIPSHALSVRGEVSLEVERFPYIGNQCLQYPIFRIIASYLHIDTPEILILRLRDFRRPIPFLSCHGSASLLHADGRPISSESDFRRGICRDPMSNRAILEIRGITRVFDESFYQGAKRDGKDAQGHQYLD</sequence>
<reference evidence="1" key="1">
    <citation type="submission" date="2019-02" db="EMBL/GenBank/DDBJ databases">
        <authorList>
            <person name="Gruber-Vodicka R. H."/>
            <person name="Seah K. B. B."/>
        </authorList>
    </citation>
    <scope>NUCLEOTIDE SEQUENCE</scope>
    <source>
        <strain evidence="2">BECK_BY19</strain>
        <strain evidence="1">BECK_BY8</strain>
    </source>
</reference>
<dbReference type="AlphaFoldDB" id="A0A451ARR0"/>
<evidence type="ECO:0000313" key="1">
    <source>
        <dbReference type="EMBL" id="VFK68675.1"/>
    </source>
</evidence>
<dbReference type="EMBL" id="CAADFZ010000260">
    <property type="protein sequence ID" value="VFK68675.1"/>
    <property type="molecule type" value="Genomic_DNA"/>
</dbReference>
<dbReference type="EMBL" id="CAADGD010000247">
    <property type="protein sequence ID" value="VFK73672.1"/>
    <property type="molecule type" value="Genomic_DNA"/>
</dbReference>